<organism evidence="2 3">
    <name type="scientific">Flagellimonas flava</name>
    <dbReference type="NCBI Taxonomy" id="570519"/>
    <lineage>
        <taxon>Bacteria</taxon>
        <taxon>Pseudomonadati</taxon>
        <taxon>Bacteroidota</taxon>
        <taxon>Flavobacteriia</taxon>
        <taxon>Flavobacteriales</taxon>
        <taxon>Flavobacteriaceae</taxon>
        <taxon>Flagellimonas</taxon>
    </lineage>
</organism>
<keyword evidence="3" id="KW-1185">Reference proteome</keyword>
<protein>
    <submittedName>
        <fullName evidence="2">Uncharacterized protein</fullName>
    </submittedName>
</protein>
<dbReference type="OrthoDB" id="1449539at2"/>
<accession>A0A1M5K730</accession>
<dbReference type="STRING" id="570519.SAMN04488116_1416"/>
<dbReference type="Proteomes" id="UP000184532">
    <property type="component" value="Unassembled WGS sequence"/>
</dbReference>
<proteinExistence type="predicted"/>
<keyword evidence="1" id="KW-1133">Transmembrane helix</keyword>
<keyword evidence="1" id="KW-0472">Membrane</keyword>
<dbReference type="AlphaFoldDB" id="A0A1M5K730"/>
<sequence length="165" mass="18636">MTKSESYIVEEDMNAVYDLVSSAIKKRRYNLAGEISENGGLDITPNLVFWNMDPNAGHMTKVNLSAVNISTDQQLCKLELKRVNGLTYKIHTGGAIGFILLTFVIIGIYTFGNSDKFQWEILLMPLFGLFYLLVFQGITTKNISNTKTRILKILKDNKINYKNSS</sequence>
<keyword evidence="1" id="KW-0812">Transmembrane</keyword>
<dbReference type="EMBL" id="FQWL01000002">
    <property type="protein sequence ID" value="SHG48554.1"/>
    <property type="molecule type" value="Genomic_DNA"/>
</dbReference>
<reference evidence="3" key="1">
    <citation type="submission" date="2016-11" db="EMBL/GenBank/DDBJ databases">
        <authorList>
            <person name="Varghese N."/>
            <person name="Submissions S."/>
        </authorList>
    </citation>
    <scope>NUCLEOTIDE SEQUENCE [LARGE SCALE GENOMIC DNA]</scope>
    <source>
        <strain evidence="3">DSM 22638</strain>
    </source>
</reference>
<feature type="transmembrane region" description="Helical" evidence="1">
    <location>
        <begin position="90"/>
        <end position="111"/>
    </location>
</feature>
<feature type="transmembrane region" description="Helical" evidence="1">
    <location>
        <begin position="117"/>
        <end position="139"/>
    </location>
</feature>
<evidence type="ECO:0000313" key="2">
    <source>
        <dbReference type="EMBL" id="SHG48554.1"/>
    </source>
</evidence>
<evidence type="ECO:0000256" key="1">
    <source>
        <dbReference type="SAM" id="Phobius"/>
    </source>
</evidence>
<evidence type="ECO:0000313" key="3">
    <source>
        <dbReference type="Proteomes" id="UP000184532"/>
    </source>
</evidence>
<gene>
    <name evidence="2" type="ORF">SAMN04488116_1416</name>
</gene>
<name>A0A1M5K730_9FLAO</name>
<dbReference type="RefSeq" id="WP_073177749.1">
    <property type="nucleotide sequence ID" value="NZ_FQWL01000002.1"/>
</dbReference>